<dbReference type="CDD" id="cd02440">
    <property type="entry name" value="AdoMet_MTases"/>
    <property type="match status" value="1"/>
</dbReference>
<evidence type="ECO:0000256" key="5">
    <source>
        <dbReference type="ARBA" id="ARBA00022691"/>
    </source>
</evidence>
<comment type="subcellular location">
    <subcellularLocation>
        <location evidence="6">Cytoplasm</location>
    </subcellularLocation>
</comment>
<proteinExistence type="inferred from homology"/>
<dbReference type="HAMAP" id="MF_00074">
    <property type="entry name" value="16SrRNA_methyltr_G"/>
    <property type="match status" value="1"/>
</dbReference>
<dbReference type="PIRSF" id="PIRSF003078">
    <property type="entry name" value="GidB"/>
    <property type="match status" value="1"/>
</dbReference>
<dbReference type="GO" id="GO:0005829">
    <property type="term" value="C:cytosol"/>
    <property type="evidence" value="ECO:0007669"/>
    <property type="project" value="TreeGrafter"/>
</dbReference>
<feature type="binding site" evidence="6">
    <location>
        <begin position="128"/>
        <end position="129"/>
    </location>
    <ligand>
        <name>S-adenosyl-L-methionine</name>
        <dbReference type="ChEBI" id="CHEBI:59789"/>
    </ligand>
</feature>
<dbReference type="PANTHER" id="PTHR31760:SF0">
    <property type="entry name" value="S-ADENOSYL-L-METHIONINE-DEPENDENT METHYLTRANSFERASES SUPERFAMILY PROTEIN"/>
    <property type="match status" value="1"/>
</dbReference>
<name>A0A1H3UTL9_9BACI</name>
<dbReference type="NCBIfam" id="TIGR00138">
    <property type="entry name" value="rsmG_gidB"/>
    <property type="match status" value="1"/>
</dbReference>
<keyword evidence="1 6" id="KW-0963">Cytoplasm</keyword>
<dbReference type="GO" id="GO:0070043">
    <property type="term" value="F:rRNA (guanine-N7-)-methyltransferase activity"/>
    <property type="evidence" value="ECO:0007669"/>
    <property type="project" value="UniProtKB-UniRule"/>
</dbReference>
<accession>A0A1H3UTL9</accession>
<evidence type="ECO:0000313" key="8">
    <source>
        <dbReference type="EMBL" id="SDZ65139.1"/>
    </source>
</evidence>
<dbReference type="InterPro" id="IPR029063">
    <property type="entry name" value="SAM-dependent_MTases_sf"/>
</dbReference>
<feature type="binding site" evidence="6">
    <location>
        <position position="77"/>
    </location>
    <ligand>
        <name>S-adenosyl-L-methionine</name>
        <dbReference type="ChEBI" id="CHEBI:59789"/>
    </ligand>
</feature>
<keyword evidence="3 6" id="KW-0489">Methyltransferase</keyword>
<dbReference type="SUPFAM" id="SSF53335">
    <property type="entry name" value="S-adenosyl-L-methionine-dependent methyltransferases"/>
    <property type="match status" value="1"/>
</dbReference>
<keyword evidence="5 6" id="KW-0949">S-adenosyl-L-methionine</keyword>
<evidence type="ECO:0000256" key="6">
    <source>
        <dbReference type="HAMAP-Rule" id="MF_00074"/>
    </source>
</evidence>
<evidence type="ECO:0000256" key="3">
    <source>
        <dbReference type="ARBA" id="ARBA00022603"/>
    </source>
</evidence>
<dbReference type="InterPro" id="IPR003682">
    <property type="entry name" value="rRNA_ssu_MeTfrase_G"/>
</dbReference>
<dbReference type="PANTHER" id="PTHR31760">
    <property type="entry name" value="S-ADENOSYL-L-METHIONINE-DEPENDENT METHYLTRANSFERASES SUPERFAMILY PROTEIN"/>
    <property type="match status" value="1"/>
</dbReference>
<evidence type="ECO:0000256" key="2">
    <source>
        <dbReference type="ARBA" id="ARBA00022552"/>
    </source>
</evidence>
<evidence type="ECO:0000256" key="1">
    <source>
        <dbReference type="ARBA" id="ARBA00022490"/>
    </source>
</evidence>
<dbReference type="EMBL" id="FNPI01000025">
    <property type="protein sequence ID" value="SDZ65139.1"/>
    <property type="molecule type" value="Genomic_DNA"/>
</dbReference>
<dbReference type="FunFam" id="3.40.50.150:FF:000041">
    <property type="entry name" value="Ribosomal RNA small subunit methyltransferase G"/>
    <property type="match status" value="1"/>
</dbReference>
<dbReference type="Gene3D" id="3.40.50.150">
    <property type="entry name" value="Vaccinia Virus protein VP39"/>
    <property type="match status" value="1"/>
</dbReference>
<comment type="function">
    <text evidence="6">Specifically methylates the N7 position of guanine in position 535 of 16S rRNA.</text>
</comment>
<dbReference type="OrthoDB" id="9808773at2"/>
<feature type="binding site" evidence="6">
    <location>
        <position position="82"/>
    </location>
    <ligand>
        <name>S-adenosyl-L-methionine</name>
        <dbReference type="ChEBI" id="CHEBI:59789"/>
    </ligand>
</feature>
<feature type="region of interest" description="Disordered" evidence="7">
    <location>
        <begin position="218"/>
        <end position="237"/>
    </location>
</feature>
<comment type="caution">
    <text evidence="6">Lacks conserved residue(s) required for the propagation of feature annotation.</text>
</comment>
<keyword evidence="2 6" id="KW-0698">rRNA processing</keyword>
<evidence type="ECO:0000256" key="4">
    <source>
        <dbReference type="ARBA" id="ARBA00022679"/>
    </source>
</evidence>
<gene>
    <name evidence="6" type="primary">rsmG</name>
    <name evidence="8" type="ORF">SAMN05421736_12519</name>
</gene>
<reference evidence="9" key="1">
    <citation type="submission" date="2016-10" db="EMBL/GenBank/DDBJ databases">
        <authorList>
            <person name="Varghese N."/>
            <person name="Submissions S."/>
        </authorList>
    </citation>
    <scope>NUCLEOTIDE SEQUENCE [LARGE SCALE GENOMIC DNA]</scope>
    <source>
        <strain evidence="9">SP</strain>
    </source>
</reference>
<evidence type="ECO:0000256" key="7">
    <source>
        <dbReference type="SAM" id="MobiDB-lite"/>
    </source>
</evidence>
<dbReference type="STRING" id="1503961.SAMN05421736_12519"/>
<dbReference type="Proteomes" id="UP000198935">
    <property type="component" value="Unassembled WGS sequence"/>
</dbReference>
<sequence>MNEQQFKEALSHKGIGLSDGQLSQFRQYYETLVDWNGRMNLTAITAKADVYLKHFYDSLSVAFYFDFQQQLKIIDVGAGAGFPSIPLKICFPHLDVSIVDSLNKRITFLNALAEELEMTGVTFYHDRAEDFGHKPEHREQYDVSLARAVARLPVLAEFCLPLVKKDGSFIAMKGAGAEEERQDAKKAVAVLGGETSTIHPFHLPKEEGERSIIVISKTKATPKKYPRKPGVPAKKPL</sequence>
<dbReference type="AlphaFoldDB" id="A0A1H3UTL9"/>
<evidence type="ECO:0000313" key="9">
    <source>
        <dbReference type="Proteomes" id="UP000198935"/>
    </source>
</evidence>
<dbReference type="Pfam" id="PF02527">
    <property type="entry name" value="GidB"/>
    <property type="match status" value="1"/>
</dbReference>
<organism evidence="8 9">
    <name type="scientific">Evansella caseinilytica</name>
    <dbReference type="NCBI Taxonomy" id="1503961"/>
    <lineage>
        <taxon>Bacteria</taxon>
        <taxon>Bacillati</taxon>
        <taxon>Bacillota</taxon>
        <taxon>Bacilli</taxon>
        <taxon>Bacillales</taxon>
        <taxon>Bacillaceae</taxon>
        <taxon>Evansella</taxon>
    </lineage>
</organism>
<protein>
    <recommendedName>
        <fullName evidence="6">Ribosomal RNA small subunit methyltransferase G</fullName>
        <ecNumber evidence="6">2.1.1.-</ecNumber>
    </recommendedName>
    <alternativeName>
        <fullName evidence="6">16S rRNA 7-methylguanosine methyltransferase</fullName>
        <shortName evidence="6">16S rRNA m7G methyltransferase</shortName>
    </alternativeName>
</protein>
<keyword evidence="4 6" id="KW-0808">Transferase</keyword>
<keyword evidence="9" id="KW-1185">Reference proteome</keyword>
<feature type="binding site" evidence="6">
    <location>
        <position position="147"/>
    </location>
    <ligand>
        <name>S-adenosyl-L-methionine</name>
        <dbReference type="ChEBI" id="CHEBI:59789"/>
    </ligand>
</feature>
<dbReference type="EC" id="2.1.1.-" evidence="6"/>
<comment type="similarity">
    <text evidence="6">Belongs to the methyltransferase superfamily. RNA methyltransferase RsmG family.</text>
</comment>